<dbReference type="Gene3D" id="2.60.40.10">
    <property type="entry name" value="Immunoglobulins"/>
    <property type="match status" value="1"/>
</dbReference>
<dbReference type="InterPro" id="IPR013783">
    <property type="entry name" value="Ig-like_fold"/>
</dbReference>
<name>A0A4X1T0B9_PIG</name>
<protein>
    <recommendedName>
        <fullName evidence="3">Ig-like domain-containing protein</fullName>
    </recommendedName>
</protein>
<dbReference type="Proteomes" id="UP000314985">
    <property type="component" value="Unassembled WGS sequence"/>
</dbReference>
<dbReference type="InterPro" id="IPR050199">
    <property type="entry name" value="IgHV"/>
</dbReference>
<proteinExistence type="predicted"/>
<dbReference type="SUPFAM" id="SSF48726">
    <property type="entry name" value="Immunoglobulin"/>
    <property type="match status" value="1"/>
</dbReference>
<dbReference type="InterPro" id="IPR036179">
    <property type="entry name" value="Ig-like_dom_sf"/>
</dbReference>
<evidence type="ECO:0000313" key="1">
    <source>
        <dbReference type="Ensembl" id="ENSSSCP00070008667.1"/>
    </source>
</evidence>
<evidence type="ECO:0008006" key="3">
    <source>
        <dbReference type="Google" id="ProtNLM"/>
    </source>
</evidence>
<organism evidence="1 2">
    <name type="scientific">Sus scrofa</name>
    <name type="common">Pig</name>
    <dbReference type="NCBI Taxonomy" id="9823"/>
    <lineage>
        <taxon>Eukaryota</taxon>
        <taxon>Metazoa</taxon>
        <taxon>Chordata</taxon>
        <taxon>Craniata</taxon>
        <taxon>Vertebrata</taxon>
        <taxon>Euteleostomi</taxon>
        <taxon>Mammalia</taxon>
        <taxon>Eutheria</taxon>
        <taxon>Laurasiatheria</taxon>
        <taxon>Artiodactyla</taxon>
        <taxon>Suina</taxon>
        <taxon>Suidae</taxon>
        <taxon>Sus</taxon>
    </lineage>
</organism>
<evidence type="ECO:0000313" key="2">
    <source>
        <dbReference type="Proteomes" id="UP000314985"/>
    </source>
</evidence>
<reference evidence="1" key="2">
    <citation type="submission" date="2025-08" db="UniProtKB">
        <authorList>
            <consortium name="Ensembl"/>
        </authorList>
    </citation>
    <scope>IDENTIFICATION</scope>
</reference>
<sequence length="63" mass="6549">MESGLSWDVFVFAGVQGEEKLVESGGGLVQPGGSLRLSCVGSGFTFSSYPIGWVRQAPGKGLE</sequence>
<accession>A0A4X1T0B9</accession>
<dbReference type="AlphaFoldDB" id="A0A4X1T0B9"/>
<dbReference type="Ensembl" id="ENSSSCT00070010547.1">
    <property type="protein sequence ID" value="ENSSSCP00070008667.1"/>
    <property type="gene ID" value="ENSSSCG00070005559.1"/>
</dbReference>
<dbReference type="PANTHER" id="PTHR23266">
    <property type="entry name" value="IMMUNOGLOBULIN HEAVY CHAIN"/>
    <property type="match status" value="1"/>
</dbReference>
<reference evidence="2" key="1">
    <citation type="submission" date="2017-08" db="EMBL/GenBank/DDBJ databases">
        <title>USMARCv1.0.</title>
        <authorList>
            <person name="Hannum G.I."/>
            <person name="Koren S."/>
            <person name="Schroeder S.G."/>
            <person name="Chin S.C."/>
            <person name="Nonneman D.J."/>
            <person name="Becker S.A."/>
            <person name="Rosen B.D."/>
            <person name="Bickhart D.M."/>
            <person name="Putnam N.H."/>
            <person name="Green R.E."/>
            <person name="Tuggle C.K."/>
            <person name="Liu H."/>
            <person name="Rohrer G.A."/>
            <person name="Warr A."/>
            <person name="Hall R."/>
            <person name="Kim K."/>
            <person name="Hume D.A."/>
            <person name="Talbot R."/>
            <person name="Chow W."/>
            <person name="Howe K."/>
            <person name="Schwartz A.S."/>
            <person name="Watson M."/>
            <person name="Archibald A.L."/>
            <person name="Phillippy A.M."/>
            <person name="Smith T.P.L."/>
        </authorList>
    </citation>
    <scope>NUCLEOTIDE SEQUENCE [LARGE SCALE GENOMIC DNA]</scope>
</reference>